<accession>A0A1I7WBU7</accession>
<reference evidence="2" key="1">
    <citation type="submission" date="2016-11" db="UniProtKB">
        <authorList>
            <consortium name="WormBaseParasite"/>
        </authorList>
    </citation>
    <scope>IDENTIFICATION</scope>
</reference>
<sequence length="150" mass="16793">MMFEIDEEILDPLESGSSNSITENPFRFSSSVNSFSSLLLDATESTDVDSPTTVQRNLCLNATSALAIDISDEDEDLSPSFQQKKLCLCASLNPKETQEQGQRSRKSSQSASFPYHTHQITEDYRVSHEVPISFSFFIDLANFFKSTSIF</sequence>
<dbReference type="WBParaSite" id="Hba_02180">
    <property type="protein sequence ID" value="Hba_02180"/>
    <property type="gene ID" value="Hba_02180"/>
</dbReference>
<name>A0A1I7WBU7_HETBA</name>
<keyword evidence="1" id="KW-1185">Reference proteome</keyword>
<proteinExistence type="predicted"/>
<protein>
    <submittedName>
        <fullName evidence="2">Uncharacterized protein</fullName>
    </submittedName>
</protein>
<evidence type="ECO:0000313" key="2">
    <source>
        <dbReference type="WBParaSite" id="Hba_02180"/>
    </source>
</evidence>
<dbReference type="Proteomes" id="UP000095283">
    <property type="component" value="Unplaced"/>
</dbReference>
<dbReference type="AlphaFoldDB" id="A0A1I7WBU7"/>
<evidence type="ECO:0000313" key="1">
    <source>
        <dbReference type="Proteomes" id="UP000095283"/>
    </source>
</evidence>
<organism evidence="1 2">
    <name type="scientific">Heterorhabditis bacteriophora</name>
    <name type="common">Entomopathogenic nematode worm</name>
    <dbReference type="NCBI Taxonomy" id="37862"/>
    <lineage>
        <taxon>Eukaryota</taxon>
        <taxon>Metazoa</taxon>
        <taxon>Ecdysozoa</taxon>
        <taxon>Nematoda</taxon>
        <taxon>Chromadorea</taxon>
        <taxon>Rhabditida</taxon>
        <taxon>Rhabditina</taxon>
        <taxon>Rhabditomorpha</taxon>
        <taxon>Strongyloidea</taxon>
        <taxon>Heterorhabditidae</taxon>
        <taxon>Heterorhabditis</taxon>
    </lineage>
</organism>